<dbReference type="PANTHER" id="PTHR11358">
    <property type="entry name" value="ARGINASE/AGMATINASE"/>
    <property type="match status" value="1"/>
</dbReference>
<evidence type="ECO:0000256" key="6">
    <source>
        <dbReference type="SAM" id="SignalP"/>
    </source>
</evidence>
<evidence type="ECO:0000256" key="5">
    <source>
        <dbReference type="SAM" id="MobiDB-lite"/>
    </source>
</evidence>
<evidence type="ECO:0000256" key="3">
    <source>
        <dbReference type="ARBA" id="ARBA00022801"/>
    </source>
</evidence>
<dbReference type="Pfam" id="PF00491">
    <property type="entry name" value="Arginase"/>
    <property type="match status" value="1"/>
</dbReference>
<keyword evidence="2" id="KW-0479">Metal-binding</keyword>
<dbReference type="InterPro" id="IPR023696">
    <property type="entry name" value="Ureohydrolase_dom_sf"/>
</dbReference>
<name>A0A1E7ZA92_9ALTE</name>
<feature type="signal peptide" evidence="6">
    <location>
        <begin position="1"/>
        <end position="19"/>
    </location>
</feature>
<dbReference type="PROSITE" id="PS01053">
    <property type="entry name" value="ARGINASE_1"/>
    <property type="match status" value="1"/>
</dbReference>
<dbReference type="InterPro" id="IPR020855">
    <property type="entry name" value="Ureohydrolase_Mn_BS"/>
</dbReference>
<dbReference type="CDD" id="cd09990">
    <property type="entry name" value="Agmatinase-like"/>
    <property type="match status" value="1"/>
</dbReference>
<reference evidence="7 8" key="1">
    <citation type="submission" date="2016-08" db="EMBL/GenBank/DDBJ databases">
        <authorList>
            <person name="Seilhamer J.J."/>
        </authorList>
    </citation>
    <scope>NUCLEOTIDE SEQUENCE [LARGE SCALE GENOMIC DNA]</scope>
    <source>
        <strain evidence="7 8">KCTC 42603</strain>
    </source>
</reference>
<dbReference type="GO" id="GO:0033389">
    <property type="term" value="P:putrescine biosynthetic process from arginine, via agmatine"/>
    <property type="evidence" value="ECO:0007669"/>
    <property type="project" value="TreeGrafter"/>
</dbReference>
<gene>
    <name evidence="7" type="ORF">BFC18_14475</name>
</gene>
<dbReference type="Gene3D" id="3.40.800.10">
    <property type="entry name" value="Ureohydrolase domain"/>
    <property type="match status" value="1"/>
</dbReference>
<evidence type="ECO:0000256" key="1">
    <source>
        <dbReference type="ARBA" id="ARBA00009227"/>
    </source>
</evidence>
<dbReference type="STRING" id="1656094.BFC18_14475"/>
<protein>
    <submittedName>
        <fullName evidence="7">Arginase</fullName>
    </submittedName>
</protein>
<feature type="compositionally biased region" description="Basic and acidic residues" evidence="5">
    <location>
        <begin position="458"/>
        <end position="474"/>
    </location>
</feature>
<dbReference type="SUPFAM" id="SSF52768">
    <property type="entry name" value="Arginase/deacetylase"/>
    <property type="match status" value="1"/>
</dbReference>
<feature type="chain" id="PRO_5009209564" evidence="6">
    <location>
        <begin position="20"/>
        <end position="483"/>
    </location>
</feature>
<comment type="caution">
    <text evidence="7">The sequence shown here is derived from an EMBL/GenBank/DDBJ whole genome shotgun (WGS) entry which is preliminary data.</text>
</comment>
<keyword evidence="6" id="KW-0732">Signal</keyword>
<dbReference type="Proteomes" id="UP000175691">
    <property type="component" value="Unassembled WGS sequence"/>
</dbReference>
<dbReference type="PROSITE" id="PS51409">
    <property type="entry name" value="ARGINASE_2"/>
    <property type="match status" value="1"/>
</dbReference>
<keyword evidence="3 4" id="KW-0378">Hydrolase</keyword>
<dbReference type="PANTHER" id="PTHR11358:SF26">
    <property type="entry name" value="GUANIDINO ACID HYDROLASE, MITOCHONDRIAL"/>
    <property type="match status" value="1"/>
</dbReference>
<evidence type="ECO:0000313" key="7">
    <source>
        <dbReference type="EMBL" id="OFC70371.1"/>
    </source>
</evidence>
<dbReference type="OrthoDB" id="9789727at2"/>
<dbReference type="InterPro" id="IPR006035">
    <property type="entry name" value="Ureohydrolase"/>
</dbReference>
<dbReference type="EMBL" id="MDHN01000029">
    <property type="protein sequence ID" value="OFC70371.1"/>
    <property type="molecule type" value="Genomic_DNA"/>
</dbReference>
<evidence type="ECO:0000256" key="2">
    <source>
        <dbReference type="ARBA" id="ARBA00022723"/>
    </source>
</evidence>
<evidence type="ECO:0000313" key="8">
    <source>
        <dbReference type="Proteomes" id="UP000175691"/>
    </source>
</evidence>
<dbReference type="AlphaFoldDB" id="A0A1E7ZA92"/>
<dbReference type="PRINTS" id="PR00116">
    <property type="entry name" value="ARGINASE"/>
</dbReference>
<keyword evidence="8" id="KW-1185">Reference proteome</keyword>
<organism evidence="7 8">
    <name type="scientific">Alteromonas confluentis</name>
    <dbReference type="NCBI Taxonomy" id="1656094"/>
    <lineage>
        <taxon>Bacteria</taxon>
        <taxon>Pseudomonadati</taxon>
        <taxon>Pseudomonadota</taxon>
        <taxon>Gammaproteobacteria</taxon>
        <taxon>Alteromonadales</taxon>
        <taxon>Alteromonadaceae</taxon>
        <taxon>Alteromonas/Salinimonas group</taxon>
        <taxon>Alteromonas</taxon>
    </lineage>
</organism>
<comment type="similarity">
    <text evidence="1">Belongs to the arginase family. Agmatinase subfamily.</text>
</comment>
<dbReference type="GO" id="GO:0046872">
    <property type="term" value="F:metal ion binding"/>
    <property type="evidence" value="ECO:0007669"/>
    <property type="project" value="UniProtKB-KW"/>
</dbReference>
<sequence>MSALMSGLLACSLGFSAFAEEAETPMPDSFKAKIKNIPEEKLEILESPMPEMLLGTMERFYKAMEKKTPEQVEAYLDGMIEVAEASKFNPETDMASIPLNTESKGFNSWKTERPQVLNPKREPGPIHLSRYMGGWNTGIKTFANAPLAIYPDDLIAGDVDVAIVGAPLDMGSYYRGQKFGPQAMRNEYGAGGVDMNTMVDPSRVLSIVDYGDIAIDNMSTELSVQHVRERVREIAETGTIPFIVGGDHSLEYPDVAALADVHGKGSFGVVHFDSHYDAGKGRPHWLTHGQPVYRAVKEGHVNPENYIQIGLRGPWPGPEGFEWMRNNGMRYHTMAEVEKKGWKEVMEAALAEAREGGKKLYISFDVDVIDPAFVPGTGTPVPGGLTMREAIPIVRGLCAQNDMVGFEIVELDPLLDPTYRSALNSNFVMHACLTGIAMRKEGIADPHYFSELTTEHMQPEAGIKGREEGLREEVDVNYAKPQQ</sequence>
<evidence type="ECO:0000256" key="4">
    <source>
        <dbReference type="RuleBase" id="RU003684"/>
    </source>
</evidence>
<dbReference type="GO" id="GO:0008783">
    <property type="term" value="F:agmatinase activity"/>
    <property type="evidence" value="ECO:0007669"/>
    <property type="project" value="TreeGrafter"/>
</dbReference>
<accession>A0A1E7ZA92</accession>
<proteinExistence type="inferred from homology"/>
<feature type="region of interest" description="Disordered" evidence="5">
    <location>
        <begin position="458"/>
        <end position="483"/>
    </location>
</feature>